<keyword evidence="3 6" id="KW-0863">Zinc-finger</keyword>
<evidence type="ECO:0000256" key="4">
    <source>
        <dbReference type="ARBA" id="ARBA00022833"/>
    </source>
</evidence>
<reference evidence="10" key="1">
    <citation type="submission" date="2023-03" db="EMBL/GenBank/DDBJ databases">
        <title>Chromosome-scale reference genome and RAD-based genetic map of yellow starthistle (Centaurea solstitialis) reveal putative structural variation and QTLs associated with invader traits.</title>
        <authorList>
            <person name="Reatini B."/>
            <person name="Cang F.A."/>
            <person name="Jiang Q."/>
            <person name="Mckibben M.T.W."/>
            <person name="Barker M.S."/>
            <person name="Rieseberg L.H."/>
            <person name="Dlugosch K.M."/>
        </authorList>
    </citation>
    <scope>NUCLEOTIDE SEQUENCE</scope>
    <source>
        <strain evidence="10">CAN-66</strain>
        <tissue evidence="10">Leaf</tissue>
    </source>
</reference>
<feature type="compositionally biased region" description="Polar residues" evidence="7">
    <location>
        <begin position="19"/>
        <end position="28"/>
    </location>
</feature>
<dbReference type="Pfam" id="PF16135">
    <property type="entry name" value="TDBD"/>
    <property type="match status" value="1"/>
</dbReference>
<dbReference type="GO" id="GO:0006357">
    <property type="term" value="P:regulation of transcription by RNA polymerase II"/>
    <property type="evidence" value="ECO:0007669"/>
    <property type="project" value="TreeGrafter"/>
</dbReference>
<name>A0AA38SIZ1_9ASTR</name>
<dbReference type="Pfam" id="PF00628">
    <property type="entry name" value="PHD"/>
    <property type="match status" value="1"/>
</dbReference>
<feature type="domain" description="N-acetyltransferase" evidence="9">
    <location>
        <begin position="535"/>
        <end position="698"/>
    </location>
</feature>
<dbReference type="InterPro" id="IPR032308">
    <property type="entry name" value="TDBD"/>
</dbReference>
<protein>
    <recommendedName>
        <fullName evidence="12">PHD-type domain-containing protein</fullName>
    </recommendedName>
</protein>
<accession>A0AA38SIZ1</accession>
<dbReference type="GO" id="GO:0003714">
    <property type="term" value="F:transcription corepressor activity"/>
    <property type="evidence" value="ECO:0007669"/>
    <property type="project" value="InterPro"/>
</dbReference>
<keyword evidence="11" id="KW-1185">Reference proteome</keyword>
<dbReference type="GO" id="GO:0016747">
    <property type="term" value="F:acyltransferase activity, transferring groups other than amino-acyl groups"/>
    <property type="evidence" value="ECO:0007669"/>
    <property type="project" value="InterPro"/>
</dbReference>
<dbReference type="SUPFAM" id="SSF55729">
    <property type="entry name" value="Acyl-CoA N-acyltransferases (Nat)"/>
    <property type="match status" value="1"/>
</dbReference>
<feature type="region of interest" description="Disordered" evidence="7">
    <location>
        <begin position="1"/>
        <end position="82"/>
    </location>
</feature>
<dbReference type="Gene3D" id="3.30.40.10">
    <property type="entry name" value="Zinc/RING finger domain, C3HC4 (zinc finger)"/>
    <property type="match status" value="1"/>
</dbReference>
<keyword evidence="2" id="KW-0479">Metal-binding</keyword>
<dbReference type="GO" id="GO:0005634">
    <property type="term" value="C:nucleus"/>
    <property type="evidence" value="ECO:0007669"/>
    <property type="project" value="UniProtKB-SubCell"/>
</dbReference>
<dbReference type="InterPro" id="IPR001965">
    <property type="entry name" value="Znf_PHD"/>
</dbReference>
<evidence type="ECO:0000256" key="3">
    <source>
        <dbReference type="ARBA" id="ARBA00022771"/>
    </source>
</evidence>
<dbReference type="AlphaFoldDB" id="A0AA38SIZ1"/>
<evidence type="ECO:0000256" key="5">
    <source>
        <dbReference type="ARBA" id="ARBA00023242"/>
    </source>
</evidence>
<evidence type="ECO:0000313" key="11">
    <source>
        <dbReference type="Proteomes" id="UP001172457"/>
    </source>
</evidence>
<feature type="compositionally biased region" description="Basic and acidic residues" evidence="7">
    <location>
        <begin position="67"/>
        <end position="82"/>
    </location>
</feature>
<evidence type="ECO:0000259" key="8">
    <source>
        <dbReference type="PROSITE" id="PS50016"/>
    </source>
</evidence>
<dbReference type="CDD" id="cd04301">
    <property type="entry name" value="NAT_SF"/>
    <property type="match status" value="1"/>
</dbReference>
<dbReference type="EMBL" id="JARYMX010000006">
    <property type="protein sequence ID" value="KAJ9543253.1"/>
    <property type="molecule type" value="Genomic_DNA"/>
</dbReference>
<comment type="subcellular location">
    <subcellularLocation>
        <location evidence="1">Nucleus</location>
    </subcellularLocation>
</comment>
<dbReference type="Gene3D" id="3.40.630.30">
    <property type="match status" value="1"/>
</dbReference>
<dbReference type="Proteomes" id="UP001172457">
    <property type="component" value="Chromosome 6"/>
</dbReference>
<dbReference type="CDD" id="cd15539">
    <property type="entry name" value="PHD1_AIRE"/>
    <property type="match status" value="1"/>
</dbReference>
<evidence type="ECO:0000313" key="10">
    <source>
        <dbReference type="EMBL" id="KAJ9543253.1"/>
    </source>
</evidence>
<keyword evidence="5" id="KW-0539">Nucleus</keyword>
<dbReference type="InterPro" id="IPR013083">
    <property type="entry name" value="Znf_RING/FYVE/PHD"/>
</dbReference>
<dbReference type="InterPro" id="IPR056511">
    <property type="entry name" value="IDM1_C"/>
</dbReference>
<feature type="domain" description="PHD-type" evidence="8">
    <location>
        <begin position="395"/>
        <end position="440"/>
    </location>
</feature>
<dbReference type="Pfam" id="PF22970">
    <property type="entry name" value="DUF7028"/>
    <property type="match status" value="1"/>
</dbReference>
<dbReference type="SUPFAM" id="SSF57903">
    <property type="entry name" value="FYVE/PHD zinc finger"/>
    <property type="match status" value="1"/>
</dbReference>
<dbReference type="InterPro" id="IPR042163">
    <property type="entry name" value="PHF12"/>
</dbReference>
<evidence type="ECO:0000256" key="2">
    <source>
        <dbReference type="ARBA" id="ARBA00022723"/>
    </source>
</evidence>
<dbReference type="InterPro" id="IPR019787">
    <property type="entry name" value="Znf_PHD-finger"/>
</dbReference>
<feature type="compositionally biased region" description="Polar residues" evidence="7">
    <location>
        <begin position="1"/>
        <end position="13"/>
    </location>
</feature>
<dbReference type="SMART" id="SM00249">
    <property type="entry name" value="PHD"/>
    <property type="match status" value="2"/>
</dbReference>
<evidence type="ECO:0008006" key="12">
    <source>
        <dbReference type="Google" id="ProtNLM"/>
    </source>
</evidence>
<comment type="caution">
    <text evidence="10">The sequence shown here is derived from an EMBL/GenBank/DDBJ whole genome shotgun (WGS) entry which is preliminary data.</text>
</comment>
<sequence length="705" mass="80240">MKLRSNRSINFENPRTDSTRSSLNSTKSPFVGVFLEPRKRGRKRKTDTISRPIETTGSSSTKKRRVTEKTDIKKDSKSQENVKKSEIINGPIEKQLVRDRIVRILTKAGWKFRYIPRKNSHYKDPVYTDRKGRTHWSITKAYYTLKKSIEDGEAEKQEISAFTPISEEEMSRLFRISRKALSDKIEKKKNEMGKRCGKKRSIIKARLTKPTRVRKVCSKREKPRDSILRKKAKKSLNVNMKVAEPTSVQLDISITKRQQNFVVGLLAKKPPEVNVNVFQNPVINSGKRNLFAWLIDSGVISNGVKVQYRKTKRSKRVFEGMITVNGIFCGCCNETMGISRFVSHSGSKSSISLNDVYLESGRPIQDCLLESWRRVEESDEVGFTYIEVNKRDSHDDSCNICEDGGELICCDGCPSAFHQSCIGLQKVPAENWYCIHCLCKFCGTVASGAPKARRGRRALNSETFSCSLCEETFHKSCIDKEDVVDMGSSSLSFCGKNCQQIYEKLETFIGVKTELEEGFSFTLLKRFDLDQDTESNTQLMIECNSRLAVAYSVMDECFIPIFDRKSGINMINNILYNSGSNFRRLNYAGFFTAILERDDEMISVASIRVHGSKLAEMPFVGTREIYRRQGMCRRLLDSIESVLGSLGVEELVIPAVPAVMETWVNVFGFKPLEESTKEMMKSMSVVVFHGVEMLQKHISEIKLVH</sequence>
<dbReference type="PANTHER" id="PTHR46309:SF25">
    <property type="entry name" value="ACYL-COA N-ACYLTRANSFERASE WITH RING_FYVE_PHD-TYPE ZINC FINGER PROTEIN-RELATED"/>
    <property type="match status" value="1"/>
</dbReference>
<dbReference type="PANTHER" id="PTHR46309">
    <property type="entry name" value="PHD FINGER PROTEIN 12"/>
    <property type="match status" value="1"/>
</dbReference>
<keyword evidence="4" id="KW-0862">Zinc</keyword>
<proteinExistence type="predicted"/>
<dbReference type="PROSITE" id="PS51186">
    <property type="entry name" value="GNAT"/>
    <property type="match status" value="1"/>
</dbReference>
<evidence type="ECO:0000256" key="1">
    <source>
        <dbReference type="ARBA" id="ARBA00004123"/>
    </source>
</evidence>
<organism evidence="10 11">
    <name type="scientific">Centaurea solstitialis</name>
    <name type="common">yellow star-thistle</name>
    <dbReference type="NCBI Taxonomy" id="347529"/>
    <lineage>
        <taxon>Eukaryota</taxon>
        <taxon>Viridiplantae</taxon>
        <taxon>Streptophyta</taxon>
        <taxon>Embryophyta</taxon>
        <taxon>Tracheophyta</taxon>
        <taxon>Spermatophyta</taxon>
        <taxon>Magnoliopsida</taxon>
        <taxon>eudicotyledons</taxon>
        <taxon>Gunneridae</taxon>
        <taxon>Pentapetalae</taxon>
        <taxon>asterids</taxon>
        <taxon>campanulids</taxon>
        <taxon>Asterales</taxon>
        <taxon>Asteraceae</taxon>
        <taxon>Carduoideae</taxon>
        <taxon>Cardueae</taxon>
        <taxon>Centaureinae</taxon>
        <taxon>Centaurea</taxon>
    </lineage>
</organism>
<evidence type="ECO:0000256" key="6">
    <source>
        <dbReference type="PROSITE-ProRule" id="PRU00146"/>
    </source>
</evidence>
<dbReference type="InterPro" id="IPR054292">
    <property type="entry name" value="DUF7028"/>
</dbReference>
<dbReference type="InterPro" id="IPR016181">
    <property type="entry name" value="Acyl_CoA_acyltransferase"/>
</dbReference>
<evidence type="ECO:0000259" key="9">
    <source>
        <dbReference type="PROSITE" id="PS51186"/>
    </source>
</evidence>
<dbReference type="Pfam" id="PF23209">
    <property type="entry name" value="IDM1_C"/>
    <property type="match status" value="1"/>
</dbReference>
<evidence type="ECO:0000256" key="7">
    <source>
        <dbReference type="SAM" id="MobiDB-lite"/>
    </source>
</evidence>
<dbReference type="InterPro" id="IPR011011">
    <property type="entry name" value="Znf_FYVE_PHD"/>
</dbReference>
<dbReference type="InterPro" id="IPR000182">
    <property type="entry name" value="GNAT_dom"/>
</dbReference>
<dbReference type="GO" id="GO:0008270">
    <property type="term" value="F:zinc ion binding"/>
    <property type="evidence" value="ECO:0007669"/>
    <property type="project" value="UniProtKB-KW"/>
</dbReference>
<gene>
    <name evidence="10" type="ORF">OSB04_022960</name>
</gene>
<dbReference type="PROSITE" id="PS50016">
    <property type="entry name" value="ZF_PHD_2"/>
    <property type="match status" value="1"/>
</dbReference>